<name>A0ACB5SRE6_AMBMO</name>
<proteinExistence type="predicted"/>
<dbReference type="EMBL" id="BSXS01000068">
    <property type="protein sequence ID" value="GME70623.1"/>
    <property type="molecule type" value="Genomic_DNA"/>
</dbReference>
<evidence type="ECO:0000313" key="2">
    <source>
        <dbReference type="Proteomes" id="UP001165064"/>
    </source>
</evidence>
<comment type="caution">
    <text evidence="1">The sequence shown here is derived from an EMBL/GenBank/DDBJ whole genome shotgun (WGS) entry which is preliminary data.</text>
</comment>
<organism evidence="1 2">
    <name type="scientific">Ambrosiozyma monospora</name>
    <name type="common">Yeast</name>
    <name type="synonym">Endomycopsis monosporus</name>
    <dbReference type="NCBI Taxonomy" id="43982"/>
    <lineage>
        <taxon>Eukaryota</taxon>
        <taxon>Fungi</taxon>
        <taxon>Dikarya</taxon>
        <taxon>Ascomycota</taxon>
        <taxon>Saccharomycotina</taxon>
        <taxon>Pichiomycetes</taxon>
        <taxon>Pichiales</taxon>
        <taxon>Pichiaceae</taxon>
        <taxon>Ambrosiozyma</taxon>
    </lineage>
</organism>
<accession>A0ACB5SRE6</accession>
<sequence>MNTSRNFVTLLFDNKSKFITRMDCMLVFLGDLLKVTRNLSLLEHLECLKIETLSSQIDFLDKGVVQKLFTWSGEYAENKKRRVVFSIHLVFLEKKSFASMFVSKLADLNKNGDFEIEYNGIRAMEPMGPRLLSDSYNGDLILLTLLDFEGPLINCGLKELARTSKDTDNVMALVEDATLEGRNKVGFIA</sequence>
<evidence type="ECO:0000313" key="1">
    <source>
        <dbReference type="EMBL" id="GME70623.1"/>
    </source>
</evidence>
<keyword evidence="2" id="KW-1185">Reference proteome</keyword>
<gene>
    <name evidence="1" type="ORF">Amon02_000026600</name>
</gene>
<reference evidence="1" key="1">
    <citation type="submission" date="2023-04" db="EMBL/GenBank/DDBJ databases">
        <title>Ambrosiozyma monospora NBRC 10751.</title>
        <authorList>
            <person name="Ichikawa N."/>
            <person name="Sato H."/>
            <person name="Tonouchi N."/>
        </authorList>
    </citation>
    <scope>NUCLEOTIDE SEQUENCE</scope>
    <source>
        <strain evidence="1">NBRC 10751</strain>
    </source>
</reference>
<dbReference type="Proteomes" id="UP001165064">
    <property type="component" value="Unassembled WGS sequence"/>
</dbReference>
<protein>
    <submittedName>
        <fullName evidence="1">Unnamed protein product</fullName>
    </submittedName>
</protein>